<evidence type="ECO:0000313" key="1">
    <source>
        <dbReference type="EMBL" id="SET16780.1"/>
    </source>
</evidence>
<dbReference type="EMBL" id="FOHN01000009">
    <property type="protein sequence ID" value="SET16780.1"/>
    <property type="molecule type" value="Genomic_DNA"/>
</dbReference>
<sequence length="192" mass="21480">MLKTAGKGVTIAAKEAPEVIKGVEKTVKKAGPKAVSKADEGIKAAKKAVVKKGEKIKDATVKGGKKTEKAVKENVSEAKGVVGTVHKGGSGTKPEQLHHFATNKNRTYTPQFEEMANKYGLDLDVAWNKEYMHHQGRHPNEYHEYVLENMKQFDNIAQGDKNVFLKLYEKMKINITDNPDMLCKDYWRKGEH</sequence>
<dbReference type="InterPro" id="IPR032871">
    <property type="entry name" value="AHH_dom_containing"/>
</dbReference>
<name>A0A1I0CCY9_9FIRM</name>
<accession>A0A1I0CCY9</accession>
<evidence type="ECO:0000313" key="2">
    <source>
        <dbReference type="Proteomes" id="UP000199800"/>
    </source>
</evidence>
<reference evidence="1 2" key="1">
    <citation type="submission" date="2016-10" db="EMBL/GenBank/DDBJ databases">
        <authorList>
            <person name="de Groot N.N."/>
        </authorList>
    </citation>
    <scope>NUCLEOTIDE SEQUENCE [LARGE SCALE GENOMIC DNA]</scope>
    <source>
        <strain evidence="1 2">DSM 1801</strain>
    </source>
</reference>
<dbReference type="AlphaFoldDB" id="A0A1I0CCY9"/>
<protein>
    <submittedName>
        <fullName evidence="1">A nuclease family of the HNH/ENDO VII superfamily with conserved AHH</fullName>
    </submittedName>
</protein>
<gene>
    <name evidence="1" type="ORF">SAMN04487772_109111</name>
</gene>
<dbReference type="Proteomes" id="UP000199800">
    <property type="component" value="Unassembled WGS sequence"/>
</dbReference>
<dbReference type="RefSeq" id="WP_092477716.1">
    <property type="nucleotide sequence ID" value="NZ_FOHN01000009.1"/>
</dbReference>
<dbReference type="Pfam" id="PF14412">
    <property type="entry name" value="AHH"/>
    <property type="match status" value="1"/>
</dbReference>
<dbReference type="OrthoDB" id="2934892at2"/>
<organism evidence="1 2">
    <name type="scientific">[Clostridium] polysaccharolyticum</name>
    <dbReference type="NCBI Taxonomy" id="29364"/>
    <lineage>
        <taxon>Bacteria</taxon>
        <taxon>Bacillati</taxon>
        <taxon>Bacillota</taxon>
        <taxon>Clostridia</taxon>
        <taxon>Lachnospirales</taxon>
        <taxon>Lachnospiraceae</taxon>
    </lineage>
</organism>
<keyword evidence="2" id="KW-1185">Reference proteome</keyword>
<dbReference type="STRING" id="29364.SAMN04487772_109111"/>
<proteinExistence type="predicted"/>